<gene>
    <name evidence="1" type="ORF">WISP_127098</name>
</gene>
<protein>
    <submittedName>
        <fullName evidence="1">Uncharacterized protein</fullName>
    </submittedName>
</protein>
<dbReference type="EMBL" id="WHWB01034605">
    <property type="protein sequence ID" value="KAJ7407371.1"/>
    <property type="molecule type" value="Genomic_DNA"/>
</dbReference>
<dbReference type="Proteomes" id="UP001145742">
    <property type="component" value="Unassembled WGS sequence"/>
</dbReference>
<name>A0ABQ9CQM6_9PASS</name>
<evidence type="ECO:0000313" key="2">
    <source>
        <dbReference type="Proteomes" id="UP001145742"/>
    </source>
</evidence>
<reference evidence="1" key="1">
    <citation type="submission" date="2019-10" db="EMBL/GenBank/DDBJ databases">
        <authorList>
            <person name="Soares A.E.R."/>
            <person name="Aleixo A."/>
            <person name="Schneider P."/>
            <person name="Miyaki C.Y."/>
            <person name="Schneider M.P."/>
            <person name="Mello C."/>
            <person name="Vasconcelos A.T.R."/>
        </authorList>
    </citation>
    <scope>NUCLEOTIDE SEQUENCE</scope>
    <source>
        <tissue evidence="1">Muscle</tissue>
    </source>
</reference>
<comment type="caution">
    <text evidence="1">The sequence shown here is derived from an EMBL/GenBank/DDBJ whole genome shotgun (WGS) entry which is preliminary data.</text>
</comment>
<organism evidence="1 2">
    <name type="scientific">Willisornis vidua</name>
    <name type="common">Xingu scale-backed antbird</name>
    <dbReference type="NCBI Taxonomy" id="1566151"/>
    <lineage>
        <taxon>Eukaryota</taxon>
        <taxon>Metazoa</taxon>
        <taxon>Chordata</taxon>
        <taxon>Craniata</taxon>
        <taxon>Vertebrata</taxon>
        <taxon>Euteleostomi</taxon>
        <taxon>Archelosauria</taxon>
        <taxon>Archosauria</taxon>
        <taxon>Dinosauria</taxon>
        <taxon>Saurischia</taxon>
        <taxon>Theropoda</taxon>
        <taxon>Coelurosauria</taxon>
        <taxon>Aves</taxon>
        <taxon>Neognathae</taxon>
        <taxon>Neoaves</taxon>
        <taxon>Telluraves</taxon>
        <taxon>Australaves</taxon>
        <taxon>Passeriformes</taxon>
        <taxon>Thamnophilidae</taxon>
        <taxon>Willisornis</taxon>
    </lineage>
</organism>
<sequence>MGPAPGDSPEDGGIALIATAAPIRLHRRVSHYLFMHAEEEKQIWVSEDEAQAKTEDSKWTKIGLTDAGGSFHLLSGKMYQGAK</sequence>
<accession>A0ABQ9CQM6</accession>
<evidence type="ECO:0000313" key="1">
    <source>
        <dbReference type="EMBL" id="KAJ7407371.1"/>
    </source>
</evidence>
<proteinExistence type="predicted"/>
<keyword evidence="2" id="KW-1185">Reference proteome</keyword>